<name>A0A812ZHE5_9DINO</name>
<accession>A0A812ZHE5</accession>
<reference evidence="2" key="1">
    <citation type="submission" date="2021-02" db="EMBL/GenBank/DDBJ databases">
        <authorList>
            <person name="Dougan E. K."/>
            <person name="Rhodes N."/>
            <person name="Thang M."/>
            <person name="Chan C."/>
        </authorList>
    </citation>
    <scope>NUCLEOTIDE SEQUENCE</scope>
</reference>
<feature type="region of interest" description="Disordered" evidence="1">
    <location>
        <begin position="1"/>
        <end position="20"/>
    </location>
</feature>
<dbReference type="EMBL" id="CAJNJA010048015">
    <property type="protein sequence ID" value="CAE7828215.1"/>
    <property type="molecule type" value="Genomic_DNA"/>
</dbReference>
<comment type="caution">
    <text evidence="2">The sequence shown here is derived from an EMBL/GenBank/DDBJ whole genome shotgun (WGS) entry which is preliminary data.</text>
</comment>
<keyword evidence="3" id="KW-1185">Reference proteome</keyword>
<organism evidence="2 3">
    <name type="scientific">Symbiodinium necroappetens</name>
    <dbReference type="NCBI Taxonomy" id="1628268"/>
    <lineage>
        <taxon>Eukaryota</taxon>
        <taxon>Sar</taxon>
        <taxon>Alveolata</taxon>
        <taxon>Dinophyceae</taxon>
        <taxon>Suessiales</taxon>
        <taxon>Symbiodiniaceae</taxon>
        <taxon>Symbiodinium</taxon>
    </lineage>
</organism>
<gene>
    <name evidence="2" type="ORF">SNEC2469_LOCUS24740</name>
</gene>
<evidence type="ECO:0000313" key="2">
    <source>
        <dbReference type="EMBL" id="CAE7828215.1"/>
    </source>
</evidence>
<evidence type="ECO:0000313" key="3">
    <source>
        <dbReference type="Proteomes" id="UP000601435"/>
    </source>
</evidence>
<feature type="region of interest" description="Disordered" evidence="1">
    <location>
        <begin position="25"/>
        <end position="72"/>
    </location>
</feature>
<protein>
    <submittedName>
        <fullName evidence="2">Uncharacterized protein</fullName>
    </submittedName>
</protein>
<evidence type="ECO:0000256" key="1">
    <source>
        <dbReference type="SAM" id="MobiDB-lite"/>
    </source>
</evidence>
<sequence>MLTTAFPTKRARKTQSLPLPCKSTMAFGSHEDMVSSDEDSALVKKEGQVDSKEDPLNPDNDPELEKNGKGGKFQSKVAILQVTWRQGKRQVQ</sequence>
<proteinExistence type="predicted"/>
<dbReference type="AlphaFoldDB" id="A0A812ZHE5"/>
<feature type="compositionally biased region" description="Basic and acidic residues" evidence="1">
    <location>
        <begin position="41"/>
        <end position="55"/>
    </location>
</feature>
<dbReference type="Proteomes" id="UP000601435">
    <property type="component" value="Unassembled WGS sequence"/>
</dbReference>
<dbReference type="OrthoDB" id="10553156at2759"/>